<gene>
    <name evidence="2" type="ORF">M8523_02895</name>
</gene>
<reference evidence="2" key="1">
    <citation type="submission" date="2022-05" db="EMBL/GenBank/DDBJ databases">
        <authorList>
            <person name="Pankratov T."/>
        </authorList>
    </citation>
    <scope>NUCLEOTIDE SEQUENCE</scope>
    <source>
        <strain evidence="2">BP6-180914</strain>
    </source>
</reference>
<feature type="region of interest" description="Disordered" evidence="1">
    <location>
        <begin position="75"/>
        <end position="105"/>
    </location>
</feature>
<dbReference type="AlphaFoldDB" id="A0AA42CL57"/>
<evidence type="ECO:0000256" key="1">
    <source>
        <dbReference type="SAM" id="MobiDB-lite"/>
    </source>
</evidence>
<evidence type="ECO:0000313" key="2">
    <source>
        <dbReference type="EMBL" id="MCW6506965.1"/>
    </source>
</evidence>
<proteinExistence type="predicted"/>
<accession>A0AA42CL57</accession>
<protein>
    <submittedName>
        <fullName evidence="2">Uncharacterized protein</fullName>
    </submittedName>
</protein>
<dbReference type="Proteomes" id="UP001165667">
    <property type="component" value="Unassembled WGS sequence"/>
</dbReference>
<comment type="caution">
    <text evidence="2">The sequence shown here is derived from an EMBL/GenBank/DDBJ whole genome shotgun (WGS) entry which is preliminary data.</text>
</comment>
<sequence length="149" mass="16811">MRDAKKAQAKRPALIVGRETTGATRAIRLMLPTIRELRASGVTWAAIAEALAEQKITQADGEPLTASRLTSIVGQIEAQDARKTNREETRHPRSDNFPSLRRPADQMQRLRLAPELTADAELKEVARPTSEDEIRRAHYAKHRHLFKKD</sequence>
<feature type="compositionally biased region" description="Basic and acidic residues" evidence="1">
    <location>
        <begin position="79"/>
        <end position="94"/>
    </location>
</feature>
<name>A0AA42CL57_9HYPH</name>
<organism evidence="2 3">
    <name type="scientific">Lichenifustis flavocetrariae</name>
    <dbReference type="NCBI Taxonomy" id="2949735"/>
    <lineage>
        <taxon>Bacteria</taxon>
        <taxon>Pseudomonadati</taxon>
        <taxon>Pseudomonadota</taxon>
        <taxon>Alphaproteobacteria</taxon>
        <taxon>Hyphomicrobiales</taxon>
        <taxon>Lichenihabitantaceae</taxon>
        <taxon>Lichenifustis</taxon>
    </lineage>
</organism>
<dbReference type="EMBL" id="JAMOIM010000001">
    <property type="protein sequence ID" value="MCW6506965.1"/>
    <property type="molecule type" value="Genomic_DNA"/>
</dbReference>
<evidence type="ECO:0000313" key="3">
    <source>
        <dbReference type="Proteomes" id="UP001165667"/>
    </source>
</evidence>
<keyword evidence="3" id="KW-1185">Reference proteome</keyword>
<dbReference type="RefSeq" id="WP_282583300.1">
    <property type="nucleotide sequence ID" value="NZ_JAMOIM010000001.1"/>
</dbReference>